<gene>
    <name evidence="1" type="ORF">AOC03_09535</name>
</gene>
<dbReference type="EMBL" id="CP012678">
    <property type="protein sequence ID" value="ALF60247.1"/>
    <property type="molecule type" value="Genomic_DNA"/>
</dbReference>
<protein>
    <recommendedName>
        <fullName evidence="3">DUF306 domain-containing protein</fullName>
    </recommendedName>
</protein>
<dbReference type="Proteomes" id="UP000059847">
    <property type="component" value="Chromosome"/>
</dbReference>
<dbReference type="AlphaFoldDB" id="A0A0M3V995"/>
<accession>A0A0M3V995</accession>
<sequence length="206" mass="23030">MSFSIGLIGCQSTSVAKAQLTAAIINTTPIQNNSEITDETTVKNALPTHTDLSITNELLERYNWRLVSAVHNTFDDNRKIISRQPISDFYYPNHPISLEFRNSPDGPYVAFNADCNGSSAPYFLLTDNTFKVSNILSSAINCGETGNRIETALFDLMRNSSSNLTLSLQSKKLESKNQTQFPPYNLLQTMASGETLVWQNKERPQR</sequence>
<dbReference type="InterPro" id="IPR038670">
    <property type="entry name" value="HslJ-like_sf"/>
</dbReference>
<keyword evidence="2" id="KW-1185">Reference proteome</keyword>
<evidence type="ECO:0000313" key="2">
    <source>
        <dbReference type="Proteomes" id="UP000059847"/>
    </source>
</evidence>
<evidence type="ECO:0000313" key="1">
    <source>
        <dbReference type="EMBL" id="ALF60247.1"/>
    </source>
</evidence>
<evidence type="ECO:0008006" key="3">
    <source>
        <dbReference type="Google" id="ProtNLM"/>
    </source>
</evidence>
<proteinExistence type="predicted"/>
<reference evidence="1 2" key="1">
    <citation type="submission" date="2015-09" db="EMBL/GenBank/DDBJ databases">
        <title>Complete genome of Psychrobacter urativorans R10.10B.</title>
        <authorList>
            <person name="See-Too W.S."/>
            <person name="Chan K.G."/>
        </authorList>
    </citation>
    <scope>NUCLEOTIDE SEQUENCE [LARGE SCALE GENOMIC DNA]</scope>
    <source>
        <strain evidence="1 2">R10.10B</strain>
    </source>
</reference>
<name>A0A0M3V995_9GAMM</name>
<organism evidence="1 2">
    <name type="scientific">Psychrobacter urativorans</name>
    <dbReference type="NCBI Taxonomy" id="45610"/>
    <lineage>
        <taxon>Bacteria</taxon>
        <taxon>Pseudomonadati</taxon>
        <taxon>Pseudomonadota</taxon>
        <taxon>Gammaproteobacteria</taxon>
        <taxon>Moraxellales</taxon>
        <taxon>Moraxellaceae</taxon>
        <taxon>Psychrobacter</taxon>
    </lineage>
</organism>
<dbReference type="Gene3D" id="2.40.128.270">
    <property type="match status" value="1"/>
</dbReference>
<dbReference type="OrthoDB" id="6658949at2"/>
<dbReference type="KEGG" id="pur:AOC03_09535"/>
<dbReference type="RefSeq" id="WP_062535446.1">
    <property type="nucleotide sequence ID" value="NZ_CP012678.1"/>
</dbReference>